<dbReference type="GO" id="GO:0046872">
    <property type="term" value="F:metal ion binding"/>
    <property type="evidence" value="ECO:0007669"/>
    <property type="project" value="UniProtKB-KW"/>
</dbReference>
<name>A0A8S8XDP7_9PROT</name>
<feature type="binding site" description="distal binding residue" evidence="5">
    <location>
        <position position="87"/>
    </location>
    <ligand>
        <name>heme</name>
        <dbReference type="ChEBI" id="CHEBI:30413"/>
    </ligand>
    <ligandPart>
        <name>Fe</name>
        <dbReference type="ChEBI" id="CHEBI:18248"/>
    </ligandPart>
</feature>
<evidence type="ECO:0000256" key="6">
    <source>
        <dbReference type="SAM" id="SignalP"/>
    </source>
</evidence>
<dbReference type="InterPro" id="IPR009050">
    <property type="entry name" value="Globin-like_sf"/>
</dbReference>
<accession>A0A8S8XDP7</accession>
<dbReference type="SUPFAM" id="SSF46458">
    <property type="entry name" value="Globin-like"/>
    <property type="match status" value="1"/>
</dbReference>
<comment type="caution">
    <text evidence="7">The sequence shown here is derived from an EMBL/GenBank/DDBJ whole genome shotgun (WGS) entry which is preliminary data.</text>
</comment>
<proteinExistence type="predicted"/>
<evidence type="ECO:0000313" key="7">
    <source>
        <dbReference type="EMBL" id="GIL39386.1"/>
    </source>
</evidence>
<keyword evidence="6" id="KW-0732">Signal</keyword>
<dbReference type="EMBL" id="BOPV01000001">
    <property type="protein sequence ID" value="GIL39386.1"/>
    <property type="molecule type" value="Genomic_DNA"/>
</dbReference>
<evidence type="ECO:0000256" key="1">
    <source>
        <dbReference type="ARBA" id="ARBA00022448"/>
    </source>
</evidence>
<dbReference type="GO" id="GO:0019825">
    <property type="term" value="F:oxygen binding"/>
    <property type="evidence" value="ECO:0007669"/>
    <property type="project" value="InterPro"/>
</dbReference>
<dbReference type="InterPro" id="IPR001486">
    <property type="entry name" value="Hemoglobin_trunc"/>
</dbReference>
<feature type="signal peptide" evidence="6">
    <location>
        <begin position="1"/>
        <end position="18"/>
    </location>
</feature>
<keyword evidence="3 5" id="KW-0479">Metal-binding</keyword>
<dbReference type="AlphaFoldDB" id="A0A8S8XDP7"/>
<reference evidence="7" key="1">
    <citation type="submission" date="2021-02" db="EMBL/GenBank/DDBJ databases">
        <title>Genome sequence of Rhodospirillales sp. strain TMPK1 isolated from soil.</title>
        <authorList>
            <person name="Nakai R."/>
            <person name="Kusada H."/>
            <person name="Tamaki H."/>
        </authorList>
    </citation>
    <scope>NUCLEOTIDE SEQUENCE</scope>
    <source>
        <strain evidence="7">TMPK1</strain>
    </source>
</reference>
<dbReference type="RefSeq" id="WP_420242492.1">
    <property type="nucleotide sequence ID" value="NZ_BOPV01000001.1"/>
</dbReference>
<dbReference type="Gene3D" id="1.10.490.10">
    <property type="entry name" value="Globins"/>
    <property type="match status" value="1"/>
</dbReference>
<evidence type="ECO:0000256" key="4">
    <source>
        <dbReference type="ARBA" id="ARBA00023004"/>
    </source>
</evidence>
<evidence type="ECO:0000256" key="3">
    <source>
        <dbReference type="ARBA" id="ARBA00022723"/>
    </source>
</evidence>
<evidence type="ECO:0000256" key="2">
    <source>
        <dbReference type="ARBA" id="ARBA00022617"/>
    </source>
</evidence>
<evidence type="ECO:0000313" key="8">
    <source>
        <dbReference type="Proteomes" id="UP000681075"/>
    </source>
</evidence>
<keyword evidence="4 5" id="KW-0408">Iron</keyword>
<evidence type="ECO:0000256" key="5">
    <source>
        <dbReference type="PIRSR" id="PIRSR601486-1"/>
    </source>
</evidence>
<dbReference type="GO" id="GO:0020037">
    <property type="term" value="F:heme binding"/>
    <property type="evidence" value="ECO:0007669"/>
    <property type="project" value="InterPro"/>
</dbReference>
<keyword evidence="8" id="KW-1185">Reference proteome</keyword>
<gene>
    <name evidence="7" type="primary">glbN</name>
    <name evidence="7" type="ORF">TMPK1_16230</name>
</gene>
<dbReference type="CDD" id="cd00454">
    <property type="entry name" value="TrHb1_N"/>
    <property type="match status" value="1"/>
</dbReference>
<organism evidence="7 8">
    <name type="scientific">Roseiterribacter gracilis</name>
    <dbReference type="NCBI Taxonomy" id="2812848"/>
    <lineage>
        <taxon>Bacteria</taxon>
        <taxon>Pseudomonadati</taxon>
        <taxon>Pseudomonadota</taxon>
        <taxon>Alphaproteobacteria</taxon>
        <taxon>Rhodospirillales</taxon>
        <taxon>Roseiterribacteraceae</taxon>
        <taxon>Roseiterribacter</taxon>
    </lineage>
</organism>
<keyword evidence="1" id="KW-0813">Transport</keyword>
<dbReference type="InterPro" id="IPR012292">
    <property type="entry name" value="Globin/Proto"/>
</dbReference>
<dbReference type="Proteomes" id="UP000681075">
    <property type="component" value="Unassembled WGS sequence"/>
</dbReference>
<protein>
    <submittedName>
        <fullName evidence="7">Cyanoglobin</fullName>
    </submittedName>
</protein>
<keyword evidence="2 5" id="KW-0349">Heme</keyword>
<dbReference type="Pfam" id="PF01152">
    <property type="entry name" value="Bac_globin"/>
    <property type="match status" value="1"/>
</dbReference>
<feature type="chain" id="PRO_5035857365" evidence="6">
    <location>
        <begin position="19"/>
        <end position="135"/>
    </location>
</feature>
<sequence>MRRLVLLAALALAVPAQAATLYDDLGGEPVMRRVVEEATKNFLADKRIAVTFGETAIPRFKQLLFEQLCNVSGGPCTYTGRDMAKSHTALKITDAHFSALVEDLQDAMDKEKIAFTTQNRLLAILAPMRRDIVTR</sequence>